<keyword evidence="4 5" id="KW-0143">Chaperone</keyword>
<dbReference type="GO" id="GO:0051082">
    <property type="term" value="F:unfolded protein binding"/>
    <property type="evidence" value="ECO:0007669"/>
    <property type="project" value="InterPro"/>
</dbReference>
<evidence type="ECO:0000256" key="6">
    <source>
        <dbReference type="RuleBase" id="RU003322"/>
    </source>
</evidence>
<dbReference type="InterPro" id="IPR043129">
    <property type="entry name" value="ATPase_NBD"/>
</dbReference>
<evidence type="ECO:0000256" key="5">
    <source>
        <dbReference type="HAMAP-Rule" id="MF_00679"/>
    </source>
</evidence>
<dbReference type="NCBIfam" id="TIGR01991">
    <property type="entry name" value="HscA"/>
    <property type="match status" value="1"/>
</dbReference>
<evidence type="ECO:0000256" key="3">
    <source>
        <dbReference type="ARBA" id="ARBA00022840"/>
    </source>
</evidence>
<dbReference type="Gene3D" id="3.30.420.40">
    <property type="match status" value="2"/>
</dbReference>
<keyword evidence="3 5" id="KW-0067">ATP-binding</keyword>
<dbReference type="Proteomes" id="UP001239426">
    <property type="component" value="Chromosome"/>
</dbReference>
<dbReference type="RefSeq" id="WP_282684309.1">
    <property type="nucleotide sequence ID" value="NZ_CP124841.1"/>
</dbReference>
<dbReference type="SUPFAM" id="SSF53067">
    <property type="entry name" value="Actin-like ATPase domain"/>
    <property type="match status" value="2"/>
</dbReference>
<reference evidence="7" key="1">
    <citation type="submission" date="2023-05" db="EMBL/GenBank/DDBJ databases">
        <title>Aeromonas salmonicida 57, complete genome.</title>
        <authorList>
            <person name="Shao L."/>
        </authorList>
    </citation>
    <scope>NUCLEOTIDE SEQUENCE</scope>
    <source>
        <strain evidence="7">57</strain>
    </source>
</reference>
<dbReference type="SUPFAM" id="SSF100920">
    <property type="entry name" value="Heat shock protein 70kD (HSP70), peptide-binding domain"/>
    <property type="match status" value="1"/>
</dbReference>
<dbReference type="PROSITE" id="PS00297">
    <property type="entry name" value="HSP70_1"/>
    <property type="match status" value="1"/>
</dbReference>
<keyword evidence="2 5" id="KW-0547">Nucleotide-binding</keyword>
<dbReference type="GO" id="GO:0016887">
    <property type="term" value="F:ATP hydrolysis activity"/>
    <property type="evidence" value="ECO:0007669"/>
    <property type="project" value="UniProtKB-UniRule"/>
</dbReference>
<evidence type="ECO:0000256" key="2">
    <source>
        <dbReference type="ARBA" id="ARBA00022741"/>
    </source>
</evidence>
<dbReference type="PROSITE" id="PS01036">
    <property type="entry name" value="HSP70_3"/>
    <property type="match status" value="1"/>
</dbReference>
<dbReference type="FunFam" id="3.30.420.40:FF:000046">
    <property type="entry name" value="Chaperone protein HscA"/>
    <property type="match status" value="1"/>
</dbReference>
<dbReference type="PROSITE" id="PS00329">
    <property type="entry name" value="HSP70_2"/>
    <property type="match status" value="1"/>
</dbReference>
<dbReference type="InterPro" id="IPR018181">
    <property type="entry name" value="Heat_shock_70_CS"/>
</dbReference>
<dbReference type="InterPro" id="IPR042039">
    <property type="entry name" value="HscA_NBD"/>
</dbReference>
<accession>A0AAX3VV17</accession>
<dbReference type="Gene3D" id="3.90.640.10">
    <property type="entry name" value="Actin, Chain A, domain 4"/>
    <property type="match status" value="1"/>
</dbReference>
<gene>
    <name evidence="5 7" type="primary">hscA</name>
    <name evidence="7" type="ORF">QLQ87_05500</name>
</gene>
<dbReference type="SUPFAM" id="SSF100934">
    <property type="entry name" value="Heat shock protein 70kD (HSP70), C-terminal subdomain"/>
    <property type="match status" value="1"/>
</dbReference>
<proteinExistence type="inferred from homology"/>
<dbReference type="PANTHER" id="PTHR19375">
    <property type="entry name" value="HEAT SHOCK PROTEIN 70KDA"/>
    <property type="match status" value="1"/>
</dbReference>
<dbReference type="InterPro" id="IPR029048">
    <property type="entry name" value="HSP70_C_sf"/>
</dbReference>
<name>A0AAX3VV17_AERSA</name>
<dbReference type="NCBIfam" id="NF003520">
    <property type="entry name" value="PRK05183.1"/>
    <property type="match status" value="1"/>
</dbReference>
<dbReference type="InterPro" id="IPR010236">
    <property type="entry name" value="ISC_FeS_clus_asmbl_HscA"/>
</dbReference>
<dbReference type="GO" id="GO:0005524">
    <property type="term" value="F:ATP binding"/>
    <property type="evidence" value="ECO:0007669"/>
    <property type="project" value="UniProtKB-KW"/>
</dbReference>
<protein>
    <recommendedName>
        <fullName evidence="5">Chaperone protein HscA homolog</fullName>
    </recommendedName>
</protein>
<dbReference type="AlphaFoldDB" id="A0AAX3VV17"/>
<dbReference type="InterPro" id="IPR029047">
    <property type="entry name" value="HSP70_peptide-bd_sf"/>
</dbReference>
<dbReference type="FunFam" id="2.60.34.10:FF:000005">
    <property type="entry name" value="Chaperone protein HscA homolog"/>
    <property type="match status" value="1"/>
</dbReference>
<dbReference type="GO" id="GO:0140662">
    <property type="term" value="F:ATP-dependent protein folding chaperone"/>
    <property type="evidence" value="ECO:0007669"/>
    <property type="project" value="InterPro"/>
</dbReference>
<organism evidence="7 8">
    <name type="scientific">Aeromonas salmonicida</name>
    <dbReference type="NCBI Taxonomy" id="645"/>
    <lineage>
        <taxon>Bacteria</taxon>
        <taxon>Pseudomonadati</taxon>
        <taxon>Pseudomonadota</taxon>
        <taxon>Gammaproteobacteria</taxon>
        <taxon>Aeromonadales</taxon>
        <taxon>Aeromonadaceae</taxon>
        <taxon>Aeromonas</taxon>
    </lineage>
</organism>
<evidence type="ECO:0000256" key="4">
    <source>
        <dbReference type="ARBA" id="ARBA00023186"/>
    </source>
</evidence>
<dbReference type="PRINTS" id="PR00301">
    <property type="entry name" value="HEATSHOCK70"/>
</dbReference>
<comment type="similarity">
    <text evidence="1 5 6">Belongs to the heat shock protein 70 family.</text>
</comment>
<dbReference type="EMBL" id="CP124841">
    <property type="protein sequence ID" value="WHF37807.1"/>
    <property type="molecule type" value="Genomic_DNA"/>
</dbReference>
<dbReference type="InterPro" id="IPR013126">
    <property type="entry name" value="Hsp_70_fam"/>
</dbReference>
<dbReference type="Gene3D" id="1.20.1270.10">
    <property type="match status" value="1"/>
</dbReference>
<keyword evidence="7" id="KW-0378">Hydrolase</keyword>
<comment type="function">
    <text evidence="5">Chaperone involved in the maturation of iron-sulfur cluster-containing proteins. Has a low intrinsic ATPase activity which is markedly stimulated by HscB.</text>
</comment>
<dbReference type="Gene3D" id="2.60.34.10">
    <property type="entry name" value="Substrate Binding Domain Of DNAk, Chain A, domain 1"/>
    <property type="match status" value="1"/>
</dbReference>
<dbReference type="GO" id="GO:0016226">
    <property type="term" value="P:iron-sulfur cluster assembly"/>
    <property type="evidence" value="ECO:0007669"/>
    <property type="project" value="InterPro"/>
</dbReference>
<evidence type="ECO:0000313" key="8">
    <source>
        <dbReference type="Proteomes" id="UP001239426"/>
    </source>
</evidence>
<evidence type="ECO:0000256" key="1">
    <source>
        <dbReference type="ARBA" id="ARBA00007381"/>
    </source>
</evidence>
<evidence type="ECO:0000313" key="7">
    <source>
        <dbReference type="EMBL" id="WHF37807.1"/>
    </source>
</evidence>
<sequence length="615" mass="65263">MALLQIAEPGQSAAPHQHKRAVGIDLGTTNSLVAAVRSGHADTLCDEQGRDLLPSVVHYQVDAIRVGFDAKREASLDPHNTIVSVKRMMGKALADIDTRQQPYQFVAADNGMPQLQTRQGLVNPVQVSAEILKKLAERGAAALGGELDGVVITVPAYFDDAQRQGTKDAARLAGLHVLRLLNEPTAAAIAYGLDSGQEGVIAVYDLGGGTFDISILRLHRGVFEVMATGGDSALGGDDFDHLLADWIKAQAGLSGQLDASTQRELLDVAAAVKHGLTDTDLVSCVFAGWQGEVSRHLFEELITPLVKRTLLACRRALRDAGLEQVEVLEVVMVGGSTRVPLVRERVGEFFQRTPLTSIDPDKVVAIGAAIQADILVGNKPDAEMLLLDVIPLSLGLETMGGLAEKVIPRNTTIPVARAQEFTTFKDGQTAMAIHVVQGERELVADCRSLARFTLTGIPPMAAGAAHIRVTFQVDADGLLSVSAMEKSSGVQAEIQVKPSYGLGEEDILTMLSASIANAQQDMDARMLAEQQVEADRVVESLNAALAADGDALLSTAERAAIDSAITHLLSVRAAGTTNQIKDAIEAADAVSGEFAARRMDASIRKVLTGQNVNKV</sequence>
<dbReference type="HAMAP" id="MF_00679">
    <property type="entry name" value="HscA"/>
    <property type="match status" value="1"/>
</dbReference>
<dbReference type="CDD" id="cd10236">
    <property type="entry name" value="ASKHA_NBD_HSP70_HscA"/>
    <property type="match status" value="1"/>
</dbReference>
<dbReference type="Pfam" id="PF00012">
    <property type="entry name" value="HSP70"/>
    <property type="match status" value="1"/>
</dbReference>